<dbReference type="EMBL" id="JAEEGC010000140">
    <property type="protein sequence ID" value="MBV7275922.1"/>
    <property type="molecule type" value="Genomic_DNA"/>
</dbReference>
<organism evidence="1 2">
    <name type="scientific">Clostridium thailandense</name>
    <dbReference type="NCBI Taxonomy" id="2794346"/>
    <lineage>
        <taxon>Bacteria</taxon>
        <taxon>Bacillati</taxon>
        <taxon>Bacillota</taxon>
        <taxon>Clostridia</taxon>
        <taxon>Eubacteriales</taxon>
        <taxon>Clostridiaceae</taxon>
        <taxon>Clostridium</taxon>
    </lineage>
</organism>
<dbReference type="AlphaFoldDB" id="A0A949TV59"/>
<evidence type="ECO:0008006" key="3">
    <source>
        <dbReference type="Google" id="ProtNLM"/>
    </source>
</evidence>
<gene>
    <name evidence="1" type="ORF">I6U48_23800</name>
</gene>
<accession>A0A949TV59</accession>
<sequence length="95" mass="9948">MFRISSGREIKFTDGEITISANGAVITISDSGIQISGGGVNISGGIISLNAGTITVSAKDSIGLKCKASEIQMSGETSIKGSKVRNNYMEMMKMR</sequence>
<reference evidence="1" key="1">
    <citation type="submission" date="2020-12" db="EMBL/GenBank/DDBJ databases">
        <title>Clostridium thailandense sp. nov., a novel acetogenic bacterium isolated from peat land soil in Thailand.</title>
        <authorList>
            <person name="Chaikitkaew S."/>
            <person name="Birkeland N.K."/>
        </authorList>
    </citation>
    <scope>NUCLEOTIDE SEQUENCE</scope>
    <source>
        <strain evidence="1">PL3</strain>
    </source>
</reference>
<dbReference type="RefSeq" id="WP_218322969.1">
    <property type="nucleotide sequence ID" value="NZ_JAEEGC010000140.1"/>
</dbReference>
<protein>
    <recommendedName>
        <fullName evidence="3">DUF2345 domain-containing protein</fullName>
    </recommendedName>
</protein>
<name>A0A949TV59_9CLOT</name>
<comment type="caution">
    <text evidence="1">The sequence shown here is derived from an EMBL/GenBank/DDBJ whole genome shotgun (WGS) entry which is preliminary data.</text>
</comment>
<dbReference type="Proteomes" id="UP000694308">
    <property type="component" value="Unassembled WGS sequence"/>
</dbReference>
<evidence type="ECO:0000313" key="2">
    <source>
        <dbReference type="Proteomes" id="UP000694308"/>
    </source>
</evidence>
<keyword evidence="2" id="KW-1185">Reference proteome</keyword>
<proteinExistence type="predicted"/>
<evidence type="ECO:0000313" key="1">
    <source>
        <dbReference type="EMBL" id="MBV7275922.1"/>
    </source>
</evidence>